<dbReference type="InterPro" id="IPR002129">
    <property type="entry name" value="PyrdxlP-dep_de-COase"/>
</dbReference>
<evidence type="ECO:0000256" key="7">
    <source>
        <dbReference type="ARBA" id="ARBA00022898"/>
    </source>
</evidence>
<keyword evidence="10" id="KW-0443">Lipid metabolism</keyword>
<evidence type="ECO:0000313" key="19">
    <source>
        <dbReference type="Proteomes" id="UP000310689"/>
    </source>
</evidence>
<dbReference type="EMBL" id="SPOI01000384">
    <property type="protein sequence ID" value="TIB27914.1"/>
    <property type="molecule type" value="Genomic_DNA"/>
</dbReference>
<dbReference type="Pfam" id="PF00282">
    <property type="entry name" value="Pyridoxal_deC"/>
    <property type="match status" value="1"/>
</dbReference>
<reference evidence="18 19" key="1">
    <citation type="submission" date="2019-03" db="EMBL/GenBank/DDBJ databases">
        <title>Sequencing 23 genomes of Wallemia ichthyophaga.</title>
        <authorList>
            <person name="Gostincar C."/>
        </authorList>
    </citation>
    <scope>NUCLEOTIDE SEQUENCE [LARGE SCALE GENOMIC DNA]</scope>
    <source>
        <strain evidence="18 19">EXF-6200</strain>
    </source>
</reference>
<name>A0A4V4M3Y6_WALIC</name>
<evidence type="ECO:0000256" key="11">
    <source>
        <dbReference type="ARBA" id="ARBA00023136"/>
    </source>
</evidence>
<evidence type="ECO:0000256" key="4">
    <source>
        <dbReference type="ARBA" id="ARBA00004991"/>
    </source>
</evidence>
<keyword evidence="9" id="KW-1133">Transmembrane helix</keyword>
<comment type="subcellular location">
    <subcellularLocation>
        <location evidence="2">Endoplasmic reticulum membrane</location>
        <topology evidence="2">Single-pass membrane protein</topology>
    </subcellularLocation>
</comment>
<dbReference type="FunFam" id="3.40.640.10:FF:000020">
    <property type="entry name" value="sphingosine-1-phosphate lyase 1"/>
    <property type="match status" value="1"/>
</dbReference>
<dbReference type="GO" id="GO:0008117">
    <property type="term" value="F:sphinganine-1-phosphate aldolase activity"/>
    <property type="evidence" value="ECO:0007669"/>
    <property type="project" value="UniProtKB-EC"/>
</dbReference>
<dbReference type="AlphaFoldDB" id="A0A4V4M3Y6"/>
<dbReference type="PANTHER" id="PTHR42735:SF6">
    <property type="entry name" value="SPHINGOSINE-1-PHOSPHATE LYASE 1"/>
    <property type="match status" value="1"/>
</dbReference>
<dbReference type="EC" id="4.1.2.27" evidence="14"/>
<dbReference type="InterPro" id="IPR050477">
    <property type="entry name" value="GrpII_AminoAcid_Decarb"/>
</dbReference>
<comment type="similarity">
    <text evidence="13">Belongs to the group II decarboxylase family. Sphingosine-1-phosphate lyase subfamily.</text>
</comment>
<comment type="pathway">
    <text evidence="4">Sphingolipid metabolism.</text>
</comment>
<keyword evidence="11" id="KW-0472">Membrane</keyword>
<dbReference type="Gene3D" id="6.10.140.2150">
    <property type="match status" value="1"/>
</dbReference>
<evidence type="ECO:0000256" key="9">
    <source>
        <dbReference type="ARBA" id="ARBA00022989"/>
    </source>
</evidence>
<evidence type="ECO:0000256" key="1">
    <source>
        <dbReference type="ARBA" id="ARBA00001933"/>
    </source>
</evidence>
<comment type="cofactor">
    <cofactor evidence="1 16 17">
        <name>pyridoxal 5'-phosphate</name>
        <dbReference type="ChEBI" id="CHEBI:597326"/>
    </cofactor>
</comment>
<feature type="modified residue" description="N6-(pyridoxal phosphate)lysine" evidence="16">
    <location>
        <position position="348"/>
    </location>
</feature>
<dbReference type="Proteomes" id="UP000310689">
    <property type="component" value="Unassembled WGS sequence"/>
</dbReference>
<evidence type="ECO:0000256" key="13">
    <source>
        <dbReference type="ARBA" id="ARBA00038302"/>
    </source>
</evidence>
<gene>
    <name evidence="18" type="ORF">E3P86_03973</name>
</gene>
<dbReference type="Gene3D" id="3.40.640.10">
    <property type="entry name" value="Type I PLP-dependent aspartate aminotransferase-like (Major domain)"/>
    <property type="match status" value="1"/>
</dbReference>
<keyword evidence="8" id="KW-0746">Sphingolipid metabolism</keyword>
<keyword evidence="5" id="KW-0812">Transmembrane</keyword>
<evidence type="ECO:0000256" key="6">
    <source>
        <dbReference type="ARBA" id="ARBA00022824"/>
    </source>
</evidence>
<evidence type="ECO:0000256" key="2">
    <source>
        <dbReference type="ARBA" id="ARBA00004389"/>
    </source>
</evidence>
<dbReference type="SUPFAM" id="SSF53383">
    <property type="entry name" value="PLP-dependent transferases"/>
    <property type="match status" value="1"/>
</dbReference>
<evidence type="ECO:0000256" key="5">
    <source>
        <dbReference type="ARBA" id="ARBA00022692"/>
    </source>
</evidence>
<evidence type="ECO:0000256" key="15">
    <source>
        <dbReference type="ARBA" id="ARBA00042568"/>
    </source>
</evidence>
<keyword evidence="12 17" id="KW-0456">Lyase</keyword>
<protein>
    <recommendedName>
        <fullName evidence="14">sphinganine-1-phosphate aldolase</fullName>
        <ecNumber evidence="14">4.1.2.27</ecNumber>
    </recommendedName>
    <alternativeName>
        <fullName evidence="15">Sphingosine-1-phosphate aldolase</fullName>
    </alternativeName>
</protein>
<dbReference type="GO" id="GO:0030170">
    <property type="term" value="F:pyridoxal phosphate binding"/>
    <property type="evidence" value="ECO:0007669"/>
    <property type="project" value="InterPro"/>
</dbReference>
<evidence type="ECO:0000256" key="14">
    <source>
        <dbReference type="ARBA" id="ARBA00038965"/>
    </source>
</evidence>
<keyword evidence="6" id="KW-0256">Endoplasmic reticulum</keyword>
<dbReference type="InterPro" id="IPR015424">
    <property type="entry name" value="PyrdxlP-dep_Trfase"/>
</dbReference>
<keyword evidence="7 16" id="KW-0663">Pyridoxal phosphate</keyword>
<dbReference type="GO" id="GO:0005789">
    <property type="term" value="C:endoplasmic reticulum membrane"/>
    <property type="evidence" value="ECO:0007669"/>
    <property type="project" value="UniProtKB-SubCell"/>
</dbReference>
<evidence type="ECO:0000256" key="8">
    <source>
        <dbReference type="ARBA" id="ARBA00022919"/>
    </source>
</evidence>
<comment type="pathway">
    <text evidence="3">Lipid metabolism; sphingolipid metabolism.</text>
</comment>
<evidence type="ECO:0000256" key="10">
    <source>
        <dbReference type="ARBA" id="ARBA00023098"/>
    </source>
</evidence>
<evidence type="ECO:0000256" key="17">
    <source>
        <dbReference type="RuleBase" id="RU000382"/>
    </source>
</evidence>
<evidence type="ECO:0000256" key="12">
    <source>
        <dbReference type="ARBA" id="ARBA00023239"/>
    </source>
</evidence>
<evidence type="ECO:0000256" key="3">
    <source>
        <dbReference type="ARBA" id="ARBA00004760"/>
    </source>
</evidence>
<dbReference type="InterPro" id="IPR015422">
    <property type="entry name" value="PyrdxlP-dep_Trfase_small"/>
</dbReference>
<dbReference type="GO" id="GO:0030149">
    <property type="term" value="P:sphingolipid catabolic process"/>
    <property type="evidence" value="ECO:0007669"/>
    <property type="project" value="TreeGrafter"/>
</dbReference>
<proteinExistence type="inferred from homology"/>
<sequence>MNLLENNKNLFKDIFIGAVLFSYLSKAAREIYIYGVAHSIRSVFKGFSRRALLLLTSLPWTKKQIDDELNSALSDLDSKMVIRDPSLPTHHQLPTIGHDKHSVHQQLSSLANIPHSRWEDGRVSGAVYYGDSGDINDVIIEAFSRFSVSNPLHPDVFPGIRAMEAQVVSMVLNMYNAPQDAAGTTTSGGTESILLACLAYRNWSRQTQGVSHPEMVVPETAHAAFSKASFYFGITLRRVPVDPHTRKASLKHVKRAINGNTCMLVASAPNFPDGNVDDIVEMGALAKRYKVGLHGRVVLAYTHSNSHSSVDCCLGSFIMPFLQSAGFATTPFDFRVNGVTSISCDTHKYGFAPKGSSVIMYANKTWRSFQYYSQPDWTGGVYASPTLAGSRPGALIAGTWAVLTHVGVDGYVRSCGEIVRARQRIQRAIETDYQADLAVMGQPLGSVVAFTSVNPALNIYTVGDLLHEKGFSLNAVANPPALHIACTRPTVAAVDDILSSLRWAVDQAKSRTFGKEDEGSMVALYGVGSSTAIGPDLVDYLARGFLDTMYVVS</sequence>
<accession>A0A4V4M3Y6</accession>
<evidence type="ECO:0000256" key="16">
    <source>
        <dbReference type="PIRSR" id="PIRSR602129-50"/>
    </source>
</evidence>
<organism evidence="18 19">
    <name type="scientific">Wallemia ichthyophaga</name>
    <dbReference type="NCBI Taxonomy" id="245174"/>
    <lineage>
        <taxon>Eukaryota</taxon>
        <taxon>Fungi</taxon>
        <taxon>Dikarya</taxon>
        <taxon>Basidiomycota</taxon>
        <taxon>Wallemiomycotina</taxon>
        <taxon>Wallemiomycetes</taxon>
        <taxon>Wallemiales</taxon>
        <taxon>Wallemiaceae</taxon>
        <taxon>Wallemia</taxon>
    </lineage>
</organism>
<evidence type="ECO:0000313" key="18">
    <source>
        <dbReference type="EMBL" id="TIB27914.1"/>
    </source>
</evidence>
<comment type="caution">
    <text evidence="18">The sequence shown here is derived from an EMBL/GenBank/DDBJ whole genome shotgun (WGS) entry which is preliminary data.</text>
</comment>
<dbReference type="Gene3D" id="3.90.1150.10">
    <property type="entry name" value="Aspartate Aminotransferase, domain 1"/>
    <property type="match status" value="1"/>
</dbReference>
<dbReference type="PANTHER" id="PTHR42735">
    <property type="match status" value="1"/>
</dbReference>
<dbReference type="InterPro" id="IPR015421">
    <property type="entry name" value="PyrdxlP-dep_Trfase_major"/>
</dbReference>
<dbReference type="GO" id="GO:0019752">
    <property type="term" value="P:carboxylic acid metabolic process"/>
    <property type="evidence" value="ECO:0007669"/>
    <property type="project" value="InterPro"/>
</dbReference>